<keyword evidence="8" id="KW-1185">Reference proteome</keyword>
<evidence type="ECO:0000256" key="5">
    <source>
        <dbReference type="ARBA" id="ARBA00023157"/>
    </source>
</evidence>
<dbReference type="GO" id="GO:0031640">
    <property type="term" value="P:killing of cells of another organism"/>
    <property type="evidence" value="ECO:0007669"/>
    <property type="project" value="UniProtKB-KW"/>
</dbReference>
<keyword evidence="6" id="KW-0732">Signal</keyword>
<evidence type="ECO:0000256" key="3">
    <source>
        <dbReference type="ARBA" id="ARBA00022577"/>
    </source>
</evidence>
<evidence type="ECO:0000256" key="2">
    <source>
        <dbReference type="ARBA" id="ARBA00022529"/>
    </source>
</evidence>
<dbReference type="InterPro" id="IPR010851">
    <property type="entry name" value="DEFL"/>
</dbReference>
<sequence>MKFLSAAIVFFIILTASSGLNETLSIWIPEHRCIEKNDLGKCYSNKCMQKCSGKPLGHGRCIRNYCICSYYCQEPPK</sequence>
<keyword evidence="2" id="KW-0929">Antimicrobial</keyword>
<dbReference type="Proteomes" id="UP001634393">
    <property type="component" value="Unassembled WGS sequence"/>
</dbReference>
<name>A0ABD3UBY1_9LAMI</name>
<dbReference type="EMBL" id="JBJXBP010000002">
    <property type="protein sequence ID" value="KAL3846286.1"/>
    <property type="molecule type" value="Genomic_DNA"/>
</dbReference>
<keyword evidence="4" id="KW-0611">Plant defense</keyword>
<reference evidence="7 8" key="1">
    <citation type="submission" date="2024-12" db="EMBL/GenBank/DDBJ databases">
        <title>The unique morphological basis and parallel evolutionary history of personate flowers in Penstemon.</title>
        <authorList>
            <person name="Depatie T.H."/>
            <person name="Wessinger C.A."/>
        </authorList>
    </citation>
    <scope>NUCLEOTIDE SEQUENCE [LARGE SCALE GENOMIC DNA]</scope>
    <source>
        <strain evidence="7">WTNN_2</strain>
        <tissue evidence="7">Leaf</tissue>
    </source>
</reference>
<dbReference type="PANTHER" id="PTHR33830">
    <property type="entry name" value="DEFENSIN-LIKE PROTEIN 184-RELATED"/>
    <property type="match status" value="1"/>
</dbReference>
<protein>
    <submittedName>
        <fullName evidence="7">Uncharacterized protein</fullName>
    </submittedName>
</protein>
<evidence type="ECO:0000256" key="4">
    <source>
        <dbReference type="ARBA" id="ARBA00022821"/>
    </source>
</evidence>
<feature type="signal peptide" evidence="6">
    <location>
        <begin position="1"/>
        <end position="19"/>
    </location>
</feature>
<evidence type="ECO:0000256" key="6">
    <source>
        <dbReference type="SAM" id="SignalP"/>
    </source>
</evidence>
<comment type="caution">
    <text evidence="7">The sequence shown here is derived from an EMBL/GenBank/DDBJ whole genome shotgun (WGS) entry which is preliminary data.</text>
</comment>
<keyword evidence="3" id="KW-0295">Fungicide</keyword>
<keyword evidence="5" id="KW-1015">Disulfide bond</keyword>
<comment type="similarity">
    <text evidence="1">Belongs to the DEFL family.</text>
</comment>
<gene>
    <name evidence="7" type="ORF">ACJIZ3_003689</name>
</gene>
<feature type="chain" id="PRO_5044778937" evidence="6">
    <location>
        <begin position="20"/>
        <end position="77"/>
    </location>
</feature>
<accession>A0ABD3UBY1</accession>
<dbReference type="AlphaFoldDB" id="A0ABD3UBY1"/>
<organism evidence="7 8">
    <name type="scientific">Penstemon smallii</name>
    <dbReference type="NCBI Taxonomy" id="265156"/>
    <lineage>
        <taxon>Eukaryota</taxon>
        <taxon>Viridiplantae</taxon>
        <taxon>Streptophyta</taxon>
        <taxon>Embryophyta</taxon>
        <taxon>Tracheophyta</taxon>
        <taxon>Spermatophyta</taxon>
        <taxon>Magnoliopsida</taxon>
        <taxon>eudicotyledons</taxon>
        <taxon>Gunneridae</taxon>
        <taxon>Pentapetalae</taxon>
        <taxon>asterids</taxon>
        <taxon>lamiids</taxon>
        <taxon>Lamiales</taxon>
        <taxon>Plantaginaceae</taxon>
        <taxon>Cheloneae</taxon>
        <taxon>Penstemon</taxon>
    </lineage>
</organism>
<evidence type="ECO:0000256" key="1">
    <source>
        <dbReference type="ARBA" id="ARBA00006722"/>
    </source>
</evidence>
<evidence type="ECO:0000313" key="7">
    <source>
        <dbReference type="EMBL" id="KAL3846286.1"/>
    </source>
</evidence>
<proteinExistence type="inferred from homology"/>
<dbReference type="GO" id="GO:0050832">
    <property type="term" value="P:defense response to fungus"/>
    <property type="evidence" value="ECO:0007669"/>
    <property type="project" value="UniProtKB-KW"/>
</dbReference>
<evidence type="ECO:0000313" key="8">
    <source>
        <dbReference type="Proteomes" id="UP001634393"/>
    </source>
</evidence>